<evidence type="ECO:0008006" key="4">
    <source>
        <dbReference type="Google" id="ProtNLM"/>
    </source>
</evidence>
<gene>
    <name evidence="2" type="ordered locus">BHWA1_00709</name>
</gene>
<evidence type="ECO:0000256" key="1">
    <source>
        <dbReference type="SAM" id="SignalP"/>
    </source>
</evidence>
<feature type="chain" id="PRO_5017432443" description="Lipoprotein" evidence="1">
    <location>
        <begin position="22"/>
        <end position="155"/>
    </location>
</feature>
<evidence type="ECO:0000313" key="3">
    <source>
        <dbReference type="Proteomes" id="UP000001803"/>
    </source>
</evidence>
<dbReference type="EMBL" id="CP001357">
    <property type="protein sequence ID" value="ACN83203.1"/>
    <property type="molecule type" value="Genomic_DNA"/>
</dbReference>
<proteinExistence type="predicted"/>
<dbReference type="RefSeq" id="WP_012670253.1">
    <property type="nucleotide sequence ID" value="NC_012225.1"/>
</dbReference>
<dbReference type="GeneID" id="63961823"/>
<dbReference type="STRING" id="565034.BHWA1_00709"/>
<dbReference type="Proteomes" id="UP000001803">
    <property type="component" value="Chromosome"/>
</dbReference>
<feature type="signal peptide" evidence="1">
    <location>
        <begin position="1"/>
        <end position="21"/>
    </location>
</feature>
<organism evidence="2 3">
    <name type="scientific">Brachyspira hyodysenteriae (strain ATCC 49526 / WA1)</name>
    <dbReference type="NCBI Taxonomy" id="565034"/>
    <lineage>
        <taxon>Bacteria</taxon>
        <taxon>Pseudomonadati</taxon>
        <taxon>Spirochaetota</taxon>
        <taxon>Spirochaetia</taxon>
        <taxon>Brachyspirales</taxon>
        <taxon>Brachyspiraceae</taxon>
        <taxon>Brachyspira</taxon>
    </lineage>
</organism>
<sequence length="155" mass="17950">MHIIKSLFLIFSILLFISCSANKNNNEKFDIVPVDSTKSFTVLGYCVPAPEHAMNVKYAIVNKTIAESNFDYNNINYYYRASKNLDDLLSFFDNLKEERKNIDEETNIEITIQTNDKKEYIAYWNVNGIYYSLYSDEGNGIDDLALILMRNKALN</sequence>
<dbReference type="KEGG" id="bhy:BHWA1_00709"/>
<dbReference type="AlphaFoldDB" id="A0A3B6VBD0"/>
<keyword evidence="3" id="KW-1185">Reference proteome</keyword>
<keyword evidence="1" id="KW-0732">Signal</keyword>
<accession>A0A3B6VBD0</accession>
<reference evidence="2 3" key="1">
    <citation type="journal article" date="2009" name="PLoS ONE">
        <title>Genome sequence of the pathogenic intestinal spirochete Brachyspira hyodysenteriae reveals adaptations to its lifestyle in the porcine large intestine.</title>
        <authorList>
            <person name="Bellgard M.I."/>
            <person name="Wanchanthuek P."/>
            <person name="La T."/>
            <person name="Ryan K."/>
            <person name="Moolhuijzen P."/>
            <person name="Albertyn Z."/>
            <person name="Shaban B."/>
            <person name="Motro Y."/>
            <person name="Dunn D.S."/>
            <person name="Schibeci D."/>
            <person name="Hunter A."/>
            <person name="Barrero R."/>
            <person name="Phillips N.D."/>
            <person name="Hampson D.J."/>
        </authorList>
    </citation>
    <scope>NUCLEOTIDE SEQUENCE [LARGE SCALE GENOMIC DNA]</scope>
    <source>
        <strain evidence="3">ATCC 49526 / WA1</strain>
    </source>
</reference>
<protein>
    <recommendedName>
        <fullName evidence="4">Lipoprotein</fullName>
    </recommendedName>
</protein>
<dbReference type="PROSITE" id="PS51257">
    <property type="entry name" value="PROKAR_LIPOPROTEIN"/>
    <property type="match status" value="1"/>
</dbReference>
<name>A0A3B6VBD0_BRAHW</name>
<evidence type="ECO:0000313" key="2">
    <source>
        <dbReference type="EMBL" id="ACN83203.1"/>
    </source>
</evidence>